<proteinExistence type="predicted"/>
<dbReference type="SMART" id="SM00283">
    <property type="entry name" value="MA"/>
    <property type="match status" value="1"/>
</dbReference>
<keyword evidence="6" id="KW-1185">Reference proteome</keyword>
<evidence type="ECO:0000259" key="4">
    <source>
        <dbReference type="PROSITE" id="PS50111"/>
    </source>
</evidence>
<dbReference type="AlphaFoldDB" id="A0A2U1U2Z7"/>
<reference evidence="5 6" key="1">
    <citation type="submission" date="2018-04" db="EMBL/GenBank/DDBJ databases">
        <title>Brenneria corticis sp.nov.</title>
        <authorList>
            <person name="Li Y."/>
        </authorList>
    </citation>
    <scope>NUCLEOTIDE SEQUENCE [LARGE SCALE GENOMIC DNA]</scope>
    <source>
        <strain evidence="5 6">CFCC 11842</strain>
    </source>
</reference>
<organism evidence="5 6">
    <name type="scientific">Brenneria corticis</name>
    <dbReference type="NCBI Taxonomy" id="2173106"/>
    <lineage>
        <taxon>Bacteria</taxon>
        <taxon>Pseudomonadati</taxon>
        <taxon>Pseudomonadota</taxon>
        <taxon>Gammaproteobacteria</taxon>
        <taxon>Enterobacterales</taxon>
        <taxon>Pectobacteriaceae</taxon>
        <taxon>Brenneria</taxon>
    </lineage>
</organism>
<evidence type="ECO:0000313" key="6">
    <source>
        <dbReference type="Proteomes" id="UP000296159"/>
    </source>
</evidence>
<evidence type="ECO:0000256" key="2">
    <source>
        <dbReference type="ARBA" id="ARBA00023224"/>
    </source>
</evidence>
<gene>
    <name evidence="5" type="ORF">DDT56_11010</name>
</gene>
<comment type="caution">
    <text evidence="5">The sequence shown here is derived from an EMBL/GenBank/DDBJ whole genome shotgun (WGS) entry which is preliminary data.</text>
</comment>
<dbReference type="PROSITE" id="PS50111">
    <property type="entry name" value="CHEMOTAXIS_TRANSDUC_2"/>
    <property type="match status" value="1"/>
</dbReference>
<dbReference type="SMART" id="SM01204">
    <property type="entry name" value="FIST_C"/>
    <property type="match status" value="1"/>
</dbReference>
<comment type="subcellular location">
    <subcellularLocation>
        <location evidence="1">Membrane</location>
    </subcellularLocation>
</comment>
<evidence type="ECO:0000256" key="1">
    <source>
        <dbReference type="ARBA" id="ARBA00004370"/>
    </source>
</evidence>
<dbReference type="GO" id="GO:0016020">
    <property type="term" value="C:membrane"/>
    <property type="evidence" value="ECO:0007669"/>
    <property type="project" value="UniProtKB-SubCell"/>
</dbReference>
<dbReference type="Pfam" id="PF08495">
    <property type="entry name" value="FIST"/>
    <property type="match status" value="1"/>
</dbReference>
<dbReference type="GO" id="GO:0006935">
    <property type="term" value="P:chemotaxis"/>
    <property type="evidence" value="ECO:0007669"/>
    <property type="project" value="UniProtKB-ARBA"/>
</dbReference>
<dbReference type="EMBL" id="QDKH01000010">
    <property type="protein sequence ID" value="PWC16031.1"/>
    <property type="molecule type" value="Genomic_DNA"/>
</dbReference>
<accession>A0A2U1U2Z7</accession>
<dbReference type="SMART" id="SM00897">
    <property type="entry name" value="FIST"/>
    <property type="match status" value="1"/>
</dbReference>
<dbReference type="Pfam" id="PF00015">
    <property type="entry name" value="MCPsignal"/>
    <property type="match status" value="1"/>
</dbReference>
<feature type="domain" description="Methyl-accepting transducer" evidence="4">
    <location>
        <begin position="446"/>
        <end position="641"/>
    </location>
</feature>
<dbReference type="Pfam" id="PF10442">
    <property type="entry name" value="FIST_C"/>
    <property type="match status" value="1"/>
</dbReference>
<dbReference type="PANTHER" id="PTHR32089">
    <property type="entry name" value="METHYL-ACCEPTING CHEMOTAXIS PROTEIN MCPB"/>
    <property type="match status" value="1"/>
</dbReference>
<dbReference type="InterPro" id="IPR019494">
    <property type="entry name" value="FIST_C"/>
</dbReference>
<protein>
    <submittedName>
        <fullName evidence="5">Chemoreceptor</fullName>
    </submittedName>
</protein>
<evidence type="ECO:0000256" key="3">
    <source>
        <dbReference type="PROSITE-ProRule" id="PRU00284"/>
    </source>
</evidence>
<dbReference type="Gene3D" id="1.10.287.950">
    <property type="entry name" value="Methyl-accepting chemotaxis protein"/>
    <property type="match status" value="1"/>
</dbReference>
<dbReference type="PANTHER" id="PTHR32089:SF112">
    <property type="entry name" value="LYSOZYME-LIKE PROTEIN-RELATED"/>
    <property type="match status" value="1"/>
</dbReference>
<dbReference type="InterPro" id="IPR004089">
    <property type="entry name" value="MCPsignal_dom"/>
</dbReference>
<dbReference type="SUPFAM" id="SSF58104">
    <property type="entry name" value="Methyl-accepting chemotaxis protein (MCP) signaling domain"/>
    <property type="match status" value="1"/>
</dbReference>
<dbReference type="GO" id="GO:0007165">
    <property type="term" value="P:signal transduction"/>
    <property type="evidence" value="ECO:0007669"/>
    <property type="project" value="UniProtKB-KW"/>
</dbReference>
<keyword evidence="5" id="KW-0675">Receptor</keyword>
<name>A0A2U1U2Z7_9GAMM</name>
<keyword evidence="2 3" id="KW-0807">Transducer</keyword>
<dbReference type="RefSeq" id="WP_136166486.1">
    <property type="nucleotide sequence ID" value="NZ_KZ819078.1"/>
</dbReference>
<dbReference type="InterPro" id="IPR013702">
    <property type="entry name" value="FIST_domain_N"/>
</dbReference>
<evidence type="ECO:0000313" key="5">
    <source>
        <dbReference type="EMBL" id="PWC16031.1"/>
    </source>
</evidence>
<sequence length="660" mass="71393">MGILSSFRAGATIFGHQSPASGVFDCEALPASPSSLGLSAKAGILLAFVPPEADFPAVSQTWQRFANADLTVLTLSSTGALCNIPKGSAYCDMAGSQGSWLWLPQTLISRHETHVIDLHVREKMTAGQRVAAIRQELERINVAMPLSADRTFAMIYCDGLSAAEGFLMQAWYASGRFPCMAIGGSAGGKLDFSATYIGNHNGVLQGKAVLVFCQMAPGKSFAPFKSQNFEPTAQSWLVAEADPVARTVTSVFDANGRPQSIITALSDHLRCKPDQIGKHLEGKTFGVKVDDEYFIRSVAAIRADSIAFFCDLEFGDRLYLLQATDFVAATREDWRRFLAGKGKPSGLLLNDCVLRRMNNAASLGQASFFDDVPAAGFSSFGEIFGVPINQTLSALAFFDHDVKAMTHFPIEYAAYAGHYAQRALRRWEAMHAIQSGVIERVVAYQEELNPLLTALPQLERATSRQSETLDVAESSIRAISEAATQTRSAQDNLEHELNQLEQISLGITQITVGISGIADQTNLLALNAAVEAARAGEAGRGFAVVADEVRRLARSSKDQADATRNNIRSAVETIERIRSVAAQTVGTTQEMADQSISAADQIAAMSTETSQERRNLTTNMGRMKEAAKGMDAMHEAVEQLTALQRLTSSERGKAIRETFV</sequence>
<dbReference type="Proteomes" id="UP000296159">
    <property type="component" value="Unassembled WGS sequence"/>
</dbReference>